<accession>A0ABR5AK94</accession>
<comment type="caution">
    <text evidence="4">The sequence shown here is derived from an EMBL/GenBank/DDBJ whole genome shotgun (WGS) entry which is preliminary data.</text>
</comment>
<keyword evidence="2" id="KW-0472">Membrane</keyword>
<sequence>MLQHKLVAFIAHYGYVGIFGALTLGIVGLPVPDEVLMTFAGYLISKGRLHYIPTVSVAVVGSFTGMSLSFLIGRKLGYPVLVKYGKYVHITEEKLNGTHRWFERFGKFAVTIGYFIPGVRHITAYLAGIGKWPFRHFLVYALPGAMLWAVTFITLGTYLGEHWRKVTETIHRYLLVVLLIVVVAGLVAWYVKKRWKKSAI</sequence>
<keyword evidence="2" id="KW-1133">Transmembrane helix</keyword>
<protein>
    <recommendedName>
        <fullName evidence="3">VTT domain-containing protein</fullName>
    </recommendedName>
</protein>
<dbReference type="Pfam" id="PF09335">
    <property type="entry name" value="VTT_dom"/>
    <property type="match status" value="1"/>
</dbReference>
<dbReference type="Proteomes" id="UP000031967">
    <property type="component" value="Unassembled WGS sequence"/>
</dbReference>
<feature type="transmembrane region" description="Helical" evidence="2">
    <location>
        <begin position="170"/>
        <end position="191"/>
    </location>
</feature>
<feature type="transmembrane region" description="Helical" evidence="2">
    <location>
        <begin position="12"/>
        <end position="31"/>
    </location>
</feature>
<organism evidence="4 5">
    <name type="scientific">Gordoniibacillus kamchatkensis</name>
    <dbReference type="NCBI Taxonomy" id="1590651"/>
    <lineage>
        <taxon>Bacteria</taxon>
        <taxon>Bacillati</taxon>
        <taxon>Bacillota</taxon>
        <taxon>Bacilli</taxon>
        <taxon>Bacillales</taxon>
        <taxon>Paenibacillaceae</taxon>
        <taxon>Gordoniibacillus</taxon>
    </lineage>
</organism>
<dbReference type="PANTHER" id="PTHR42709">
    <property type="entry name" value="ALKALINE PHOSPHATASE LIKE PROTEIN"/>
    <property type="match status" value="1"/>
</dbReference>
<evidence type="ECO:0000256" key="1">
    <source>
        <dbReference type="ARBA" id="ARBA00010792"/>
    </source>
</evidence>
<feature type="domain" description="VTT" evidence="3">
    <location>
        <begin position="31"/>
        <end position="157"/>
    </location>
</feature>
<gene>
    <name evidence="4" type="ORF">SD70_07205</name>
</gene>
<keyword evidence="5" id="KW-1185">Reference proteome</keyword>
<reference evidence="4 5" key="1">
    <citation type="submission" date="2014-12" db="EMBL/GenBank/DDBJ databases">
        <title>Draft genome sequence of Paenibacillus kamchatkensis strain B-2647.</title>
        <authorList>
            <person name="Karlyshev A.V."/>
            <person name="Kudryashova E.B."/>
        </authorList>
    </citation>
    <scope>NUCLEOTIDE SEQUENCE [LARGE SCALE GENOMIC DNA]</scope>
    <source>
        <strain evidence="4 5">VKM B-2647</strain>
    </source>
</reference>
<dbReference type="InterPro" id="IPR032816">
    <property type="entry name" value="VTT_dom"/>
</dbReference>
<feature type="transmembrane region" description="Helical" evidence="2">
    <location>
        <begin position="51"/>
        <end position="73"/>
    </location>
</feature>
<evidence type="ECO:0000313" key="5">
    <source>
        <dbReference type="Proteomes" id="UP000031967"/>
    </source>
</evidence>
<evidence type="ECO:0000256" key="2">
    <source>
        <dbReference type="SAM" id="Phobius"/>
    </source>
</evidence>
<evidence type="ECO:0000313" key="4">
    <source>
        <dbReference type="EMBL" id="KIL41424.1"/>
    </source>
</evidence>
<comment type="similarity">
    <text evidence="1">Belongs to the DedA family.</text>
</comment>
<name>A0ABR5AK94_9BACL</name>
<dbReference type="InterPro" id="IPR051311">
    <property type="entry name" value="DedA_domain"/>
</dbReference>
<dbReference type="EMBL" id="JXAK01000009">
    <property type="protein sequence ID" value="KIL41424.1"/>
    <property type="molecule type" value="Genomic_DNA"/>
</dbReference>
<proteinExistence type="inferred from homology"/>
<dbReference type="RefSeq" id="WP_041046936.1">
    <property type="nucleotide sequence ID" value="NZ_JXAK01000009.1"/>
</dbReference>
<keyword evidence="2" id="KW-0812">Transmembrane</keyword>
<evidence type="ECO:0000259" key="3">
    <source>
        <dbReference type="Pfam" id="PF09335"/>
    </source>
</evidence>
<feature type="transmembrane region" description="Helical" evidence="2">
    <location>
        <begin position="137"/>
        <end position="158"/>
    </location>
</feature>
<dbReference type="PANTHER" id="PTHR42709:SF9">
    <property type="entry name" value="ALKALINE PHOSPHATASE LIKE PROTEIN"/>
    <property type="match status" value="1"/>
</dbReference>